<organism evidence="10">
    <name type="scientific">Ditylum brightwellii</name>
    <dbReference type="NCBI Taxonomy" id="49249"/>
    <lineage>
        <taxon>Eukaryota</taxon>
        <taxon>Sar</taxon>
        <taxon>Stramenopiles</taxon>
        <taxon>Ochrophyta</taxon>
        <taxon>Bacillariophyta</taxon>
        <taxon>Mediophyceae</taxon>
        <taxon>Lithodesmiophycidae</taxon>
        <taxon>Lithodesmiales</taxon>
        <taxon>Lithodesmiaceae</taxon>
        <taxon>Ditylum</taxon>
    </lineage>
</organism>
<dbReference type="GO" id="GO:0004252">
    <property type="term" value="F:serine-type endopeptidase activity"/>
    <property type="evidence" value="ECO:0007669"/>
    <property type="project" value="UniProtKB-EC"/>
</dbReference>
<gene>
    <name evidence="10" type="ORF">DBRI00130_LOCUS31392</name>
</gene>
<dbReference type="InterPro" id="IPR015500">
    <property type="entry name" value="Peptidase_S8_subtilisin-rel"/>
</dbReference>
<feature type="domain" description="Peptidase S8/S53" evidence="9">
    <location>
        <begin position="162"/>
        <end position="335"/>
    </location>
</feature>
<reference evidence="10" key="1">
    <citation type="submission" date="2021-01" db="EMBL/GenBank/DDBJ databases">
        <authorList>
            <person name="Corre E."/>
            <person name="Pelletier E."/>
            <person name="Niang G."/>
            <person name="Scheremetjew M."/>
            <person name="Finn R."/>
            <person name="Kale V."/>
            <person name="Holt S."/>
            <person name="Cochrane G."/>
            <person name="Meng A."/>
            <person name="Brown T."/>
            <person name="Cohen L."/>
        </authorList>
    </citation>
    <scope>NUCLEOTIDE SEQUENCE</scope>
    <source>
        <strain evidence="10">GSO104</strain>
    </source>
</reference>
<dbReference type="GO" id="GO:0006508">
    <property type="term" value="P:proteolysis"/>
    <property type="evidence" value="ECO:0007669"/>
    <property type="project" value="UniProtKB-KW"/>
</dbReference>
<feature type="signal peptide" evidence="8">
    <location>
        <begin position="1"/>
        <end position="22"/>
    </location>
</feature>
<dbReference type="EMBL" id="HBNS01040278">
    <property type="protein sequence ID" value="CAE4638483.1"/>
    <property type="molecule type" value="Transcribed_RNA"/>
</dbReference>
<evidence type="ECO:0000256" key="8">
    <source>
        <dbReference type="SAM" id="SignalP"/>
    </source>
</evidence>
<evidence type="ECO:0000259" key="9">
    <source>
        <dbReference type="Pfam" id="PF00082"/>
    </source>
</evidence>
<comment type="catalytic activity">
    <reaction evidence="5">
        <text>Hydrolysis of proteins with broad specificity for peptide bonds, and a preference for a large uncharged residue in P1. Hydrolyzes peptide amides.</text>
        <dbReference type="EC" id="3.4.21.62"/>
    </reaction>
</comment>
<dbReference type="EC" id="3.4.21.62" evidence="6"/>
<dbReference type="PROSITE" id="PS51892">
    <property type="entry name" value="SUBTILASE"/>
    <property type="match status" value="1"/>
</dbReference>
<evidence type="ECO:0000256" key="3">
    <source>
        <dbReference type="ARBA" id="ARBA00022801"/>
    </source>
</evidence>
<sequence length="352" mass="38332">MKFASFGITAVTASLLSRFSHAGFPDDEDGSLNRHLARKLGKNDNGNGIRPEEDNHTIDLIVKYKNEDGHIIADSYDKTGRGRDISVKYHTEVITTNKEYMEALKNDPNIESVEVDSEIYALPNMRGYVPTGERGRRLEEETPYGIDMVNPEPRLEQGIHPIKVCVIDTGYDNNHTDLPDLDANDGFSPYDGQTWDHDGHGHGTHCAGTIGAIGGNAQGVTSLNPDPTKFKFFISKGLRDTGSGTGSGLLSAVESCIENEANIISMSLGGGGFSDIMNTLFNTYYEDQGVLIIAAAGNDGNSAYNYPASYASIMSVAAVDMNGVKASFSQYNDQVESEYILHQYIFGEGRTF</sequence>
<dbReference type="Gene3D" id="3.40.50.200">
    <property type="entry name" value="Peptidase S8/S53 domain"/>
    <property type="match status" value="1"/>
</dbReference>
<dbReference type="InterPro" id="IPR050131">
    <property type="entry name" value="Peptidase_S8_subtilisin-like"/>
</dbReference>
<feature type="chain" id="PRO_5030693822" description="subtilisin" evidence="8">
    <location>
        <begin position="23"/>
        <end position="352"/>
    </location>
</feature>
<comment type="similarity">
    <text evidence="1 7">Belongs to the peptidase S8 family.</text>
</comment>
<dbReference type="InterPro" id="IPR036852">
    <property type="entry name" value="Peptidase_S8/S53_dom_sf"/>
</dbReference>
<comment type="caution">
    <text evidence="7">Lacks conserved residue(s) required for the propagation of feature annotation.</text>
</comment>
<keyword evidence="3" id="KW-0378">Hydrolase</keyword>
<dbReference type="PANTHER" id="PTHR43806:SF11">
    <property type="entry name" value="CEREVISIN-RELATED"/>
    <property type="match status" value="1"/>
</dbReference>
<evidence type="ECO:0000313" key="10">
    <source>
        <dbReference type="EMBL" id="CAE4638483.1"/>
    </source>
</evidence>
<evidence type="ECO:0000256" key="6">
    <source>
        <dbReference type="ARBA" id="ARBA00023619"/>
    </source>
</evidence>
<dbReference type="InterPro" id="IPR022398">
    <property type="entry name" value="Peptidase_S8_His-AS"/>
</dbReference>
<keyword evidence="4" id="KW-0720">Serine protease</keyword>
<keyword evidence="8" id="KW-0732">Signal</keyword>
<dbReference type="SUPFAM" id="SSF52743">
    <property type="entry name" value="Subtilisin-like"/>
    <property type="match status" value="1"/>
</dbReference>
<evidence type="ECO:0000256" key="1">
    <source>
        <dbReference type="ARBA" id="ARBA00011073"/>
    </source>
</evidence>
<dbReference type="PROSITE" id="PS00137">
    <property type="entry name" value="SUBTILASE_HIS"/>
    <property type="match status" value="1"/>
</dbReference>
<dbReference type="PANTHER" id="PTHR43806">
    <property type="entry name" value="PEPTIDASE S8"/>
    <property type="match status" value="1"/>
</dbReference>
<accession>A0A7S4S990</accession>
<proteinExistence type="inferred from homology"/>
<keyword evidence="2" id="KW-0645">Protease</keyword>
<evidence type="ECO:0000256" key="4">
    <source>
        <dbReference type="ARBA" id="ARBA00022825"/>
    </source>
</evidence>
<evidence type="ECO:0000256" key="5">
    <source>
        <dbReference type="ARBA" id="ARBA00023529"/>
    </source>
</evidence>
<protein>
    <recommendedName>
        <fullName evidence="6">subtilisin</fullName>
        <ecNumber evidence="6">3.4.21.62</ecNumber>
    </recommendedName>
</protein>
<evidence type="ECO:0000256" key="2">
    <source>
        <dbReference type="ARBA" id="ARBA00022670"/>
    </source>
</evidence>
<dbReference type="GO" id="GO:0005615">
    <property type="term" value="C:extracellular space"/>
    <property type="evidence" value="ECO:0007669"/>
    <property type="project" value="TreeGrafter"/>
</dbReference>
<evidence type="ECO:0000256" key="7">
    <source>
        <dbReference type="PROSITE-ProRule" id="PRU01240"/>
    </source>
</evidence>
<dbReference type="Pfam" id="PF00082">
    <property type="entry name" value="Peptidase_S8"/>
    <property type="match status" value="1"/>
</dbReference>
<name>A0A7S4S990_9STRA</name>
<dbReference type="PRINTS" id="PR00723">
    <property type="entry name" value="SUBTILISIN"/>
</dbReference>
<dbReference type="InterPro" id="IPR000209">
    <property type="entry name" value="Peptidase_S8/S53_dom"/>
</dbReference>
<dbReference type="AlphaFoldDB" id="A0A7S4S990"/>